<evidence type="ECO:0000256" key="5">
    <source>
        <dbReference type="ARBA" id="ARBA00022989"/>
    </source>
</evidence>
<evidence type="ECO:0000256" key="3">
    <source>
        <dbReference type="ARBA" id="ARBA00022475"/>
    </source>
</evidence>
<dbReference type="Proteomes" id="UP000243978">
    <property type="component" value="Unassembled WGS sequence"/>
</dbReference>
<dbReference type="Pfam" id="PF02687">
    <property type="entry name" value="FtsX"/>
    <property type="match status" value="2"/>
</dbReference>
<keyword evidence="6 7" id="KW-0472">Membrane</keyword>
<feature type="domain" description="ABC3 transporter permease C-terminal" evidence="8">
    <location>
        <begin position="662"/>
        <end position="774"/>
    </location>
</feature>
<evidence type="ECO:0000259" key="8">
    <source>
        <dbReference type="Pfam" id="PF02687"/>
    </source>
</evidence>
<feature type="transmembrane region" description="Helical" evidence="7">
    <location>
        <begin position="749"/>
        <end position="770"/>
    </location>
</feature>
<evidence type="ECO:0000259" key="9">
    <source>
        <dbReference type="Pfam" id="PF12704"/>
    </source>
</evidence>
<feature type="transmembrane region" description="Helical" evidence="7">
    <location>
        <begin position="357"/>
        <end position="377"/>
    </location>
</feature>
<evidence type="ECO:0000256" key="6">
    <source>
        <dbReference type="ARBA" id="ARBA00023136"/>
    </source>
</evidence>
<dbReference type="Pfam" id="PF12704">
    <property type="entry name" value="MacB_PCD"/>
    <property type="match status" value="2"/>
</dbReference>
<feature type="transmembrane region" description="Helical" evidence="7">
    <location>
        <begin position="703"/>
        <end position="729"/>
    </location>
</feature>
<dbReference type="AlphaFoldDB" id="A0A2T6BCR1"/>
<dbReference type="InterPro" id="IPR051447">
    <property type="entry name" value="Lipoprotein-release_system"/>
</dbReference>
<feature type="domain" description="ABC3 transporter permease C-terminal" evidence="8">
    <location>
        <begin position="273"/>
        <end position="388"/>
    </location>
</feature>
<feature type="transmembrane region" description="Helical" evidence="7">
    <location>
        <begin position="434"/>
        <end position="453"/>
    </location>
</feature>
<evidence type="ECO:0000256" key="7">
    <source>
        <dbReference type="SAM" id="Phobius"/>
    </source>
</evidence>
<dbReference type="OrthoDB" id="5137249at2"/>
<dbReference type="RefSeq" id="WP_107847492.1">
    <property type="nucleotide sequence ID" value="NZ_QBKS01000003.1"/>
</dbReference>
<organism evidence="10 11">
    <name type="scientific">Litoreibacter ponti</name>
    <dbReference type="NCBI Taxonomy" id="1510457"/>
    <lineage>
        <taxon>Bacteria</taxon>
        <taxon>Pseudomonadati</taxon>
        <taxon>Pseudomonadota</taxon>
        <taxon>Alphaproteobacteria</taxon>
        <taxon>Rhodobacterales</taxon>
        <taxon>Roseobacteraceae</taxon>
        <taxon>Litoreibacter</taxon>
    </lineage>
</organism>
<feature type="transmembrane region" description="Helical" evidence="7">
    <location>
        <begin position="661"/>
        <end position="682"/>
    </location>
</feature>
<keyword evidence="5 7" id="KW-1133">Transmembrane helix</keyword>
<keyword evidence="11" id="KW-1185">Reference proteome</keyword>
<dbReference type="PANTHER" id="PTHR30489">
    <property type="entry name" value="LIPOPROTEIN-RELEASING SYSTEM TRANSMEMBRANE PROTEIN LOLE"/>
    <property type="match status" value="1"/>
</dbReference>
<dbReference type="GO" id="GO:0098797">
    <property type="term" value="C:plasma membrane protein complex"/>
    <property type="evidence" value="ECO:0007669"/>
    <property type="project" value="TreeGrafter"/>
</dbReference>
<feature type="transmembrane region" description="Helical" evidence="7">
    <location>
        <begin position="312"/>
        <end position="337"/>
    </location>
</feature>
<comment type="subcellular location">
    <subcellularLocation>
        <location evidence="1">Cell membrane</location>
        <topology evidence="1">Multi-pass membrane protein</topology>
    </subcellularLocation>
</comment>
<dbReference type="InterPro" id="IPR003838">
    <property type="entry name" value="ABC3_permease_C"/>
</dbReference>
<evidence type="ECO:0000256" key="4">
    <source>
        <dbReference type="ARBA" id="ARBA00022692"/>
    </source>
</evidence>
<protein>
    <submittedName>
        <fullName evidence="10">Putative ABC transport system permease protein</fullName>
    </submittedName>
</protein>
<keyword evidence="3" id="KW-1003">Cell membrane</keyword>
<sequence>MQAIDRKLLRDFKRLWIQAVAIALVLACGVAILLTSVGMYNALSETRAAYYERNRFADVFATATRAPLSLLSEIADIEGVLSVEARISGDAILDIPGRTRTSVGHILSYPENSDPVLNVPLLVSGRFPDPRSTSEVVVNAPFAEAHGFVEGDRFSANLRGHKRELTIVGTVLSPEFIYTIGPGAMMPDNAAFGIIWMPERAAAAAYDMTGAFNDLSLSLTAGLQTAPVIDALDTLLEPFGGLGAYDRTTHQSDAFLDAEISQLRGMAAILPPIFFGISAFLVSMVMGRIIALERSEIGLLKAIGYSNIEVCLHYLMLAGLIAVVGVAVGWVAGTILARDTATQYAGFFNFPYVIFRVSYWVYAAAGLAGLLTTSLGATQTALKAARLAPAIAMQPPAPPRFKRSFIDEAMARARLAQSTVMILRSLLRWPVRSFLTSLGLAFAVASIVAATFINDALDEIVDLAFYQTNRQDAMLLFARDVPEAAVEDVRHLPGVLQAESQQFHVAILRHGHLSKRVAVESRRPGNDLSRVLDADSRLLDVPAGGIVLSERLAGHLDVQAGERIEVEFLSGRRETVELNVSGLVELHLGLGAYMDFETMNAMFRQAPRVSTVNVTLDTQQSEALHAAIKQTPQITGIVEMNENRKSFQDTIERNIVVMNTLYIGIAVLITIGVTYNAARIQLSERARELASLRILGFGRGEVSYILMGEMMLIALLAQPIGWLIGAWIAQLTTNSFSSDLYAIPLVLNPATFALASLVVLVAAFVSVMIVRRRLDRLDLVSVMKTRE</sequence>
<evidence type="ECO:0000256" key="2">
    <source>
        <dbReference type="ARBA" id="ARBA00005236"/>
    </source>
</evidence>
<accession>A0A2T6BCR1</accession>
<proteinExistence type="inferred from homology"/>
<comment type="caution">
    <text evidence="10">The sequence shown here is derived from an EMBL/GenBank/DDBJ whole genome shotgun (WGS) entry which is preliminary data.</text>
</comment>
<dbReference type="InterPro" id="IPR025857">
    <property type="entry name" value="MacB_PCD"/>
</dbReference>
<feature type="transmembrane region" description="Helical" evidence="7">
    <location>
        <begin position="269"/>
        <end position="291"/>
    </location>
</feature>
<name>A0A2T6BCR1_9RHOB</name>
<evidence type="ECO:0000313" key="11">
    <source>
        <dbReference type="Proteomes" id="UP000243978"/>
    </source>
</evidence>
<dbReference type="GO" id="GO:0044874">
    <property type="term" value="P:lipoprotein localization to outer membrane"/>
    <property type="evidence" value="ECO:0007669"/>
    <property type="project" value="TreeGrafter"/>
</dbReference>
<evidence type="ECO:0000256" key="1">
    <source>
        <dbReference type="ARBA" id="ARBA00004651"/>
    </source>
</evidence>
<dbReference type="EMBL" id="QBKS01000003">
    <property type="protein sequence ID" value="PTX53816.1"/>
    <property type="molecule type" value="Genomic_DNA"/>
</dbReference>
<evidence type="ECO:0000313" key="10">
    <source>
        <dbReference type="EMBL" id="PTX53816.1"/>
    </source>
</evidence>
<gene>
    <name evidence="10" type="ORF">C8N43_3859</name>
</gene>
<feature type="domain" description="MacB-like periplasmic core" evidence="9">
    <location>
        <begin position="23"/>
        <end position="234"/>
    </location>
</feature>
<dbReference type="PROSITE" id="PS51257">
    <property type="entry name" value="PROKAR_LIPOPROTEIN"/>
    <property type="match status" value="1"/>
</dbReference>
<reference evidence="10 11" key="1">
    <citation type="submission" date="2018-04" db="EMBL/GenBank/DDBJ databases">
        <title>Genomic Encyclopedia of Archaeal and Bacterial Type Strains, Phase II (KMG-II): from individual species to whole genera.</title>
        <authorList>
            <person name="Goeker M."/>
        </authorList>
    </citation>
    <scope>NUCLEOTIDE SEQUENCE [LARGE SCALE GENOMIC DNA]</scope>
    <source>
        <strain evidence="10 11">DSM 100977</strain>
    </source>
</reference>
<feature type="domain" description="MacB-like periplasmic core" evidence="9">
    <location>
        <begin position="433"/>
        <end position="630"/>
    </location>
</feature>
<feature type="transmembrane region" description="Helical" evidence="7">
    <location>
        <begin position="15"/>
        <end position="40"/>
    </location>
</feature>
<dbReference type="PANTHER" id="PTHR30489:SF0">
    <property type="entry name" value="LIPOPROTEIN-RELEASING SYSTEM TRANSMEMBRANE PROTEIN LOLE"/>
    <property type="match status" value="1"/>
</dbReference>
<keyword evidence="4 7" id="KW-0812">Transmembrane</keyword>
<comment type="similarity">
    <text evidence="2">Belongs to the ABC-4 integral membrane protein family. LolC/E subfamily.</text>
</comment>